<keyword evidence="2" id="KW-1185">Reference proteome</keyword>
<gene>
    <name evidence="1" type="ORF">D0Y65_002059</name>
</gene>
<evidence type="ECO:0000313" key="1">
    <source>
        <dbReference type="EMBL" id="RZC30831.1"/>
    </source>
</evidence>
<organism evidence="1 2">
    <name type="scientific">Glycine soja</name>
    <name type="common">Wild soybean</name>
    <dbReference type="NCBI Taxonomy" id="3848"/>
    <lineage>
        <taxon>Eukaryota</taxon>
        <taxon>Viridiplantae</taxon>
        <taxon>Streptophyta</taxon>
        <taxon>Embryophyta</taxon>
        <taxon>Tracheophyta</taxon>
        <taxon>Spermatophyta</taxon>
        <taxon>Magnoliopsida</taxon>
        <taxon>eudicotyledons</taxon>
        <taxon>Gunneridae</taxon>
        <taxon>Pentapetalae</taxon>
        <taxon>rosids</taxon>
        <taxon>fabids</taxon>
        <taxon>Fabales</taxon>
        <taxon>Fabaceae</taxon>
        <taxon>Papilionoideae</taxon>
        <taxon>50 kb inversion clade</taxon>
        <taxon>NPAAA clade</taxon>
        <taxon>indigoferoid/millettioid clade</taxon>
        <taxon>Phaseoleae</taxon>
        <taxon>Glycine</taxon>
        <taxon>Glycine subgen. Soja</taxon>
    </lineage>
</organism>
<protein>
    <submittedName>
        <fullName evidence="1">Uncharacterized protein</fullName>
    </submittedName>
</protein>
<proteinExistence type="predicted"/>
<evidence type="ECO:0000313" key="2">
    <source>
        <dbReference type="Proteomes" id="UP000289340"/>
    </source>
</evidence>
<sequence>MITTHTSTNLSLETVLGISIKEKHGDMGNKRGLIFVLNGILIEASLFKTLPDLFVFGRRGSRSRCCRIRSDRYRHRRSPAPPR</sequence>
<accession>A0A445M616</accession>
<reference evidence="1 2" key="1">
    <citation type="submission" date="2018-09" db="EMBL/GenBank/DDBJ databases">
        <title>A high-quality reference genome of wild soybean provides a powerful tool to mine soybean genomes.</title>
        <authorList>
            <person name="Xie M."/>
            <person name="Chung C.Y.L."/>
            <person name="Li M.-W."/>
            <person name="Wong F.-L."/>
            <person name="Chan T.-F."/>
            <person name="Lam H.-M."/>
        </authorList>
    </citation>
    <scope>NUCLEOTIDE SEQUENCE [LARGE SCALE GENOMIC DNA]</scope>
    <source>
        <strain evidence="2">cv. W05</strain>
        <tissue evidence="1">Hypocotyl of etiolated seedlings</tissue>
    </source>
</reference>
<dbReference type="EMBL" id="QZWG01000001">
    <property type="protein sequence ID" value="RZC30831.1"/>
    <property type="molecule type" value="Genomic_DNA"/>
</dbReference>
<dbReference type="AlphaFoldDB" id="A0A445M616"/>
<name>A0A445M616_GLYSO</name>
<comment type="caution">
    <text evidence="1">The sequence shown here is derived from an EMBL/GenBank/DDBJ whole genome shotgun (WGS) entry which is preliminary data.</text>
</comment>
<dbReference type="Proteomes" id="UP000289340">
    <property type="component" value="Chromosome 1"/>
</dbReference>